<organism evidence="1 2">
    <name type="scientific">Williamsia limnetica</name>
    <dbReference type="NCBI Taxonomy" id="882452"/>
    <lineage>
        <taxon>Bacteria</taxon>
        <taxon>Bacillati</taxon>
        <taxon>Actinomycetota</taxon>
        <taxon>Actinomycetes</taxon>
        <taxon>Mycobacteriales</taxon>
        <taxon>Nocardiaceae</taxon>
        <taxon>Williamsia</taxon>
    </lineage>
</organism>
<dbReference type="EMBL" id="QJSP01000008">
    <property type="protein sequence ID" value="PYE16253.1"/>
    <property type="molecule type" value="Genomic_DNA"/>
</dbReference>
<accession>A0A318RNE5</accession>
<evidence type="ECO:0000313" key="1">
    <source>
        <dbReference type="EMBL" id="PYE16253.1"/>
    </source>
</evidence>
<reference evidence="1 2" key="1">
    <citation type="submission" date="2018-06" db="EMBL/GenBank/DDBJ databases">
        <title>Genomic Encyclopedia of Type Strains, Phase IV (KMG-IV): sequencing the most valuable type-strain genomes for metagenomic binning, comparative biology and taxonomic classification.</title>
        <authorList>
            <person name="Goeker M."/>
        </authorList>
    </citation>
    <scope>NUCLEOTIDE SEQUENCE [LARGE SCALE GENOMIC DNA]</scope>
    <source>
        <strain evidence="1 2">DSM 45521</strain>
    </source>
</reference>
<dbReference type="Proteomes" id="UP000247591">
    <property type="component" value="Unassembled WGS sequence"/>
</dbReference>
<name>A0A318RNE5_WILLI</name>
<comment type="caution">
    <text evidence="1">The sequence shown here is derived from an EMBL/GenBank/DDBJ whole genome shotgun (WGS) entry which is preliminary data.</text>
</comment>
<gene>
    <name evidence="1" type="ORF">DFR67_1084</name>
</gene>
<sequence length="206" mass="22477">MADANTARIHDERAAVRSAIAERISRYEDLEKYRLAVVATSAAEVVRCAGGLLFDRVMSGWDITVLVADSRDVRPLRILGVDVVDLEVAMEWRGHQQLCPQGLAVTADLFDSDERVRAGVLTTLAVGLTEVIVLGEHCPGPLEHEVSNAAHCLSTAARAFKFRALDAAAVTTGEVSRTEHFYANDVDRRSPANAYLVRKELSDSSM</sequence>
<protein>
    <submittedName>
        <fullName evidence="1">Uncharacterized protein</fullName>
    </submittedName>
</protein>
<evidence type="ECO:0000313" key="2">
    <source>
        <dbReference type="Proteomes" id="UP000247591"/>
    </source>
</evidence>
<dbReference type="RefSeq" id="WP_245937945.1">
    <property type="nucleotide sequence ID" value="NZ_QJSP01000008.1"/>
</dbReference>
<dbReference type="AlphaFoldDB" id="A0A318RNE5"/>
<keyword evidence="2" id="KW-1185">Reference proteome</keyword>
<proteinExistence type="predicted"/>